<protein>
    <recommendedName>
        <fullName evidence="7">C3H1-type domain-containing protein</fullName>
    </recommendedName>
</protein>
<keyword evidence="4" id="KW-0238">DNA-binding</keyword>
<sequence>MGATESDTASPPETKGEVASPLPDDSVEVLNEGLRDLDLSEEKSGDVSEGFDGGEKELDPDSDSPKTGKEGKVVKPRYPLRPGQPDCTFYLRYSSCRFGMKCKFNHPHASKKKRNTKVKPGKASDSDQSGEKGKEVSEEYDDQRESQDSNEEKNKVIIEPKELEEAEKISLTKRKEENNASKGKEKESTSGVLVQECKYFSMPGGCKFGKSCRYLHPEGKPDLPSVELNFVSLPIRPSEKECPYYMRTGSCKYSTNCKFHHPNPKAVALEGENHDNNNNKINTSGTSKEKAPPTTQAHAPVPVPPVPSWPEQGTALKEPMHYVTAPPPSYPPGMIPPHGIFPNQDWNGYQVPVNPYFVPIQNYQPATASHASMHHQPPFDEYPERPGQPECQHFVRNGFCKYKLACKFHHPKVHAPSNSTGVLTAVGLPLKPDQPVCTYYSRFGVCKFGPACRYNHPLNPGPSAPLTVPQST</sequence>
<dbReference type="PROSITE" id="PS50103">
    <property type="entry name" value="ZF_C3H1"/>
    <property type="match status" value="5"/>
</dbReference>
<keyword evidence="1 5" id="KW-0479">Metal-binding</keyword>
<evidence type="ECO:0000313" key="9">
    <source>
        <dbReference type="Proteomes" id="UP001210211"/>
    </source>
</evidence>
<gene>
    <name evidence="8" type="ORF">LUZ61_005396</name>
</gene>
<dbReference type="Proteomes" id="UP001210211">
    <property type="component" value="Unassembled WGS sequence"/>
</dbReference>
<dbReference type="Gene3D" id="2.30.30.1190">
    <property type="match status" value="1"/>
</dbReference>
<keyword evidence="9" id="KW-1185">Reference proteome</keyword>
<dbReference type="GO" id="GO:0003729">
    <property type="term" value="F:mRNA binding"/>
    <property type="evidence" value="ECO:0007669"/>
    <property type="project" value="TreeGrafter"/>
</dbReference>
<keyword evidence="2 5" id="KW-0863">Zinc-finger</keyword>
<dbReference type="AlphaFoldDB" id="A0AAD5ZPP1"/>
<feature type="zinc finger region" description="C3H1-type" evidence="5">
    <location>
        <begin position="81"/>
        <end position="109"/>
    </location>
</feature>
<evidence type="ECO:0000256" key="4">
    <source>
        <dbReference type="ARBA" id="ARBA00023125"/>
    </source>
</evidence>
<dbReference type="SMART" id="SM00356">
    <property type="entry name" value="ZnF_C3H1"/>
    <property type="match status" value="5"/>
</dbReference>
<feature type="compositionally biased region" description="Basic and acidic residues" evidence="6">
    <location>
        <begin position="33"/>
        <end position="46"/>
    </location>
</feature>
<feature type="domain" description="C3H1-type" evidence="7">
    <location>
        <begin position="431"/>
        <end position="459"/>
    </location>
</feature>
<reference evidence="8 9" key="1">
    <citation type="journal article" date="2022" name="Cell">
        <title>Repeat-based holocentromeres influence genome architecture and karyotype evolution.</title>
        <authorList>
            <person name="Hofstatter P.G."/>
            <person name="Thangavel G."/>
            <person name="Lux T."/>
            <person name="Neumann P."/>
            <person name="Vondrak T."/>
            <person name="Novak P."/>
            <person name="Zhang M."/>
            <person name="Costa L."/>
            <person name="Castellani M."/>
            <person name="Scott A."/>
            <person name="Toegelov H."/>
            <person name="Fuchs J."/>
            <person name="Mata-Sucre Y."/>
            <person name="Dias Y."/>
            <person name="Vanzela A.L.L."/>
            <person name="Huettel B."/>
            <person name="Almeida C.C.S."/>
            <person name="Simkova H."/>
            <person name="Souza G."/>
            <person name="Pedrosa-Harand A."/>
            <person name="Macas J."/>
            <person name="Mayer K.F.X."/>
            <person name="Houben A."/>
            <person name="Marques A."/>
        </authorList>
    </citation>
    <scope>NUCLEOTIDE SEQUENCE [LARGE SCALE GENOMIC DNA]</scope>
    <source>
        <strain evidence="8">RhyTen1mFocal</strain>
    </source>
</reference>
<feature type="domain" description="C3H1-type" evidence="7">
    <location>
        <begin position="385"/>
        <end position="413"/>
    </location>
</feature>
<feature type="domain" description="C3H1-type" evidence="7">
    <location>
        <begin position="236"/>
        <end position="264"/>
    </location>
</feature>
<proteinExistence type="predicted"/>
<feature type="compositionally biased region" description="Basic and acidic residues" evidence="6">
    <location>
        <begin position="53"/>
        <end position="73"/>
    </location>
</feature>
<evidence type="ECO:0000259" key="7">
    <source>
        <dbReference type="PROSITE" id="PS50103"/>
    </source>
</evidence>
<dbReference type="InterPro" id="IPR036855">
    <property type="entry name" value="Znf_CCCH_sf"/>
</dbReference>
<feature type="compositionally biased region" description="Basic residues" evidence="6">
    <location>
        <begin position="106"/>
        <end position="120"/>
    </location>
</feature>
<organism evidence="8 9">
    <name type="scientific">Rhynchospora tenuis</name>
    <dbReference type="NCBI Taxonomy" id="198213"/>
    <lineage>
        <taxon>Eukaryota</taxon>
        <taxon>Viridiplantae</taxon>
        <taxon>Streptophyta</taxon>
        <taxon>Embryophyta</taxon>
        <taxon>Tracheophyta</taxon>
        <taxon>Spermatophyta</taxon>
        <taxon>Magnoliopsida</taxon>
        <taxon>Liliopsida</taxon>
        <taxon>Poales</taxon>
        <taxon>Cyperaceae</taxon>
        <taxon>Cyperoideae</taxon>
        <taxon>Rhynchosporeae</taxon>
        <taxon>Rhynchospora</taxon>
    </lineage>
</organism>
<evidence type="ECO:0000256" key="2">
    <source>
        <dbReference type="ARBA" id="ARBA00022771"/>
    </source>
</evidence>
<dbReference type="Gene3D" id="4.10.1000.10">
    <property type="entry name" value="Zinc finger, CCCH-type"/>
    <property type="match status" value="3"/>
</dbReference>
<evidence type="ECO:0000256" key="3">
    <source>
        <dbReference type="ARBA" id="ARBA00022833"/>
    </source>
</evidence>
<dbReference type="EMBL" id="JAMRDG010000001">
    <property type="protein sequence ID" value="KAJ3701691.1"/>
    <property type="molecule type" value="Genomic_DNA"/>
</dbReference>
<feature type="zinc finger region" description="C3H1-type" evidence="5">
    <location>
        <begin position="431"/>
        <end position="459"/>
    </location>
</feature>
<feature type="zinc finger region" description="C3H1-type" evidence="5">
    <location>
        <begin position="196"/>
        <end position="219"/>
    </location>
</feature>
<dbReference type="GO" id="GO:0003677">
    <property type="term" value="F:DNA binding"/>
    <property type="evidence" value="ECO:0007669"/>
    <property type="project" value="UniProtKB-KW"/>
</dbReference>
<feature type="domain" description="C3H1-type" evidence="7">
    <location>
        <begin position="81"/>
        <end position="109"/>
    </location>
</feature>
<evidence type="ECO:0000256" key="1">
    <source>
        <dbReference type="ARBA" id="ARBA00022723"/>
    </source>
</evidence>
<feature type="zinc finger region" description="C3H1-type" evidence="5">
    <location>
        <begin position="236"/>
        <end position="264"/>
    </location>
</feature>
<feature type="compositionally biased region" description="Polar residues" evidence="6">
    <location>
        <begin position="1"/>
        <end position="11"/>
    </location>
</feature>
<feature type="region of interest" description="Disordered" evidence="6">
    <location>
        <begin position="106"/>
        <end position="188"/>
    </location>
</feature>
<feature type="domain" description="C3H1-type" evidence="7">
    <location>
        <begin position="196"/>
        <end position="219"/>
    </location>
</feature>
<feature type="zinc finger region" description="C3H1-type" evidence="5">
    <location>
        <begin position="385"/>
        <end position="413"/>
    </location>
</feature>
<feature type="compositionally biased region" description="Basic and acidic residues" evidence="6">
    <location>
        <begin position="122"/>
        <end position="188"/>
    </location>
</feature>
<dbReference type="InterPro" id="IPR050974">
    <property type="entry name" value="Plant_ZF_CCCH"/>
</dbReference>
<dbReference type="SUPFAM" id="SSF90229">
    <property type="entry name" value="CCCH zinc finger"/>
    <property type="match status" value="3"/>
</dbReference>
<comment type="caution">
    <text evidence="8">The sequence shown here is derived from an EMBL/GenBank/DDBJ whole genome shotgun (WGS) entry which is preliminary data.</text>
</comment>
<name>A0AAD5ZPP1_9POAL</name>
<evidence type="ECO:0000256" key="6">
    <source>
        <dbReference type="SAM" id="MobiDB-lite"/>
    </source>
</evidence>
<dbReference type="PANTHER" id="PTHR12506">
    <property type="entry name" value="PROTEIN PHOSPHATASE RELATED"/>
    <property type="match status" value="1"/>
</dbReference>
<evidence type="ECO:0000313" key="8">
    <source>
        <dbReference type="EMBL" id="KAJ3701691.1"/>
    </source>
</evidence>
<dbReference type="Pfam" id="PF00642">
    <property type="entry name" value="zf-CCCH"/>
    <property type="match status" value="5"/>
</dbReference>
<feature type="region of interest" description="Disordered" evidence="6">
    <location>
        <begin position="1"/>
        <end position="86"/>
    </location>
</feature>
<dbReference type="GO" id="GO:0008270">
    <property type="term" value="F:zinc ion binding"/>
    <property type="evidence" value="ECO:0007669"/>
    <property type="project" value="UniProtKB-KW"/>
</dbReference>
<keyword evidence="3 5" id="KW-0862">Zinc</keyword>
<dbReference type="InterPro" id="IPR000571">
    <property type="entry name" value="Znf_CCCH"/>
</dbReference>
<evidence type="ECO:0000256" key="5">
    <source>
        <dbReference type="PROSITE-ProRule" id="PRU00723"/>
    </source>
</evidence>
<feature type="region of interest" description="Disordered" evidence="6">
    <location>
        <begin position="268"/>
        <end position="306"/>
    </location>
</feature>
<accession>A0AAD5ZPP1</accession>
<dbReference type="PANTHER" id="PTHR12506:SF20">
    <property type="entry name" value="ZINC FINGER CCCH DOMAIN-CONTAINING PROTEIN 67"/>
    <property type="match status" value="1"/>
</dbReference>